<feature type="non-terminal residue" evidence="5">
    <location>
        <position position="1"/>
    </location>
</feature>
<evidence type="ECO:0000256" key="3">
    <source>
        <dbReference type="SAM" id="Phobius"/>
    </source>
</evidence>
<dbReference type="PANTHER" id="PTHR12064">
    <property type="entry name" value="METAL TRANSPORTER CNNM"/>
    <property type="match status" value="1"/>
</dbReference>
<keyword evidence="2 3" id="KW-0472">Membrane</keyword>
<keyword evidence="1" id="KW-0677">Repeat</keyword>
<dbReference type="InterPro" id="IPR045095">
    <property type="entry name" value="ACDP"/>
</dbReference>
<sequence length="288" mass="32117">AGLTMGMLSIDPLMLLVKIRASHSQEEKKQAEALLPIVKQHHLLLVTLLLLNSMANEALPLFLEVLVSPVVSVILSVSFVLIFGEILPSAIFTGPKKLKLASNMVPIVKIVMCLCYPISYPIAKVLDKFLHDDDGDDGGAFDRGEISALVRIQYEERIANKRQHMDDVQSIHVDEVTMVEGALQMKTKFAMDHFTPIHRMFAVPENLILNEDSVVDIYSSGYSRIPVYEQNRLTPKSQTAIKGILLTKHLIVVNMNEDRPLLTMPLLIPPCVSPKMNLVELVNLFQTG</sequence>
<feature type="transmembrane region" description="Helical" evidence="3">
    <location>
        <begin position="69"/>
        <end position="92"/>
    </location>
</feature>
<name>A0A1E7FNY2_9STRA</name>
<dbReference type="OrthoDB" id="5353557at2759"/>
<proteinExistence type="predicted"/>
<protein>
    <submittedName>
        <fullName evidence="5">DUF21-domain-containing protein</fullName>
    </submittedName>
</protein>
<evidence type="ECO:0000313" key="5">
    <source>
        <dbReference type="EMBL" id="OEU19879.1"/>
    </source>
</evidence>
<feature type="domain" description="CNNM transmembrane" evidence="4">
    <location>
        <begin position="1"/>
        <end position="163"/>
    </location>
</feature>
<dbReference type="EMBL" id="KV784355">
    <property type="protein sequence ID" value="OEU19879.1"/>
    <property type="molecule type" value="Genomic_DNA"/>
</dbReference>
<feature type="transmembrane region" description="Helical" evidence="3">
    <location>
        <begin position="104"/>
        <end position="123"/>
    </location>
</feature>
<evidence type="ECO:0000256" key="2">
    <source>
        <dbReference type="PROSITE-ProRule" id="PRU01193"/>
    </source>
</evidence>
<dbReference type="GO" id="GO:0016020">
    <property type="term" value="C:membrane"/>
    <property type="evidence" value="ECO:0007669"/>
    <property type="project" value="UniProtKB-UniRule"/>
</dbReference>
<dbReference type="Proteomes" id="UP000095751">
    <property type="component" value="Unassembled WGS sequence"/>
</dbReference>
<dbReference type="AlphaFoldDB" id="A0A1E7FNY2"/>
<evidence type="ECO:0000259" key="4">
    <source>
        <dbReference type="PROSITE" id="PS51846"/>
    </source>
</evidence>
<feature type="non-terminal residue" evidence="5">
    <location>
        <position position="288"/>
    </location>
</feature>
<evidence type="ECO:0000256" key="1">
    <source>
        <dbReference type="ARBA" id="ARBA00022737"/>
    </source>
</evidence>
<dbReference type="KEGG" id="fcy:FRACYDRAFT_151052"/>
<dbReference type="InParanoid" id="A0A1E7FNY2"/>
<dbReference type="PROSITE" id="PS51846">
    <property type="entry name" value="CNNM"/>
    <property type="match status" value="1"/>
</dbReference>
<reference evidence="5 6" key="1">
    <citation type="submission" date="2016-09" db="EMBL/GenBank/DDBJ databases">
        <title>Extensive genetic diversity and differential bi-allelic expression allows diatom success in the polar Southern Ocean.</title>
        <authorList>
            <consortium name="DOE Joint Genome Institute"/>
            <person name="Mock T."/>
            <person name="Otillar R.P."/>
            <person name="Strauss J."/>
            <person name="Dupont C."/>
            <person name="Frickenhaus S."/>
            <person name="Maumus F."/>
            <person name="Mcmullan M."/>
            <person name="Sanges R."/>
            <person name="Schmutz J."/>
            <person name="Toseland A."/>
            <person name="Valas R."/>
            <person name="Veluchamy A."/>
            <person name="Ward B.J."/>
            <person name="Allen A."/>
            <person name="Barry K."/>
            <person name="Falciatore A."/>
            <person name="Ferrante M."/>
            <person name="Fortunato A.E."/>
            <person name="Gloeckner G."/>
            <person name="Gruber A."/>
            <person name="Hipkin R."/>
            <person name="Janech M."/>
            <person name="Kroth P."/>
            <person name="Leese F."/>
            <person name="Lindquist E."/>
            <person name="Lyon B.R."/>
            <person name="Martin J."/>
            <person name="Mayer C."/>
            <person name="Parker M."/>
            <person name="Quesneville H."/>
            <person name="Raymond J."/>
            <person name="Uhlig C."/>
            <person name="Valentin K.U."/>
            <person name="Worden A.Z."/>
            <person name="Armbrust E.V."/>
            <person name="Bowler C."/>
            <person name="Green B."/>
            <person name="Moulton V."/>
            <person name="Van Oosterhout C."/>
            <person name="Grigoriev I."/>
        </authorList>
    </citation>
    <scope>NUCLEOTIDE SEQUENCE [LARGE SCALE GENOMIC DNA]</scope>
    <source>
        <strain evidence="5 6">CCMP1102</strain>
    </source>
</reference>
<dbReference type="PANTHER" id="PTHR12064:SF97">
    <property type="entry name" value="METAL TRANSPORTER CNNM-5"/>
    <property type="match status" value="1"/>
</dbReference>
<evidence type="ECO:0000313" key="6">
    <source>
        <dbReference type="Proteomes" id="UP000095751"/>
    </source>
</evidence>
<dbReference type="GO" id="GO:0030026">
    <property type="term" value="P:intracellular manganese ion homeostasis"/>
    <property type="evidence" value="ECO:0007669"/>
    <property type="project" value="TreeGrafter"/>
</dbReference>
<dbReference type="InterPro" id="IPR002550">
    <property type="entry name" value="CNNM"/>
</dbReference>
<keyword evidence="6" id="KW-1185">Reference proteome</keyword>
<dbReference type="GO" id="GO:0010960">
    <property type="term" value="P:magnesium ion homeostasis"/>
    <property type="evidence" value="ECO:0007669"/>
    <property type="project" value="InterPro"/>
</dbReference>
<dbReference type="Pfam" id="PF01595">
    <property type="entry name" value="CNNM"/>
    <property type="match status" value="1"/>
</dbReference>
<organism evidence="5 6">
    <name type="scientific">Fragilariopsis cylindrus CCMP1102</name>
    <dbReference type="NCBI Taxonomy" id="635003"/>
    <lineage>
        <taxon>Eukaryota</taxon>
        <taxon>Sar</taxon>
        <taxon>Stramenopiles</taxon>
        <taxon>Ochrophyta</taxon>
        <taxon>Bacillariophyta</taxon>
        <taxon>Bacillariophyceae</taxon>
        <taxon>Bacillariophycidae</taxon>
        <taxon>Bacillariales</taxon>
        <taxon>Bacillariaceae</taxon>
        <taxon>Fragilariopsis</taxon>
    </lineage>
</organism>
<dbReference type="GO" id="GO:0005737">
    <property type="term" value="C:cytoplasm"/>
    <property type="evidence" value="ECO:0007669"/>
    <property type="project" value="TreeGrafter"/>
</dbReference>
<dbReference type="InterPro" id="IPR046342">
    <property type="entry name" value="CBS_dom_sf"/>
</dbReference>
<keyword evidence="2 3" id="KW-1133">Transmembrane helix</keyword>
<gene>
    <name evidence="5" type="ORF">FRACYDRAFT_151052</name>
</gene>
<dbReference type="Gene3D" id="3.10.580.10">
    <property type="entry name" value="CBS-domain"/>
    <property type="match status" value="1"/>
</dbReference>
<accession>A0A1E7FNY2</accession>
<keyword evidence="2 3" id="KW-0812">Transmembrane</keyword>